<dbReference type="InterPro" id="IPR050859">
    <property type="entry name" value="Class-I_PLP-dep_aminotransf"/>
</dbReference>
<dbReference type="InterPro" id="IPR004839">
    <property type="entry name" value="Aminotransferase_I/II_large"/>
</dbReference>
<dbReference type="PATRIC" id="fig|1121326.3.peg.3449"/>
<gene>
    <name evidence="6" type="ORF">CLMAG_34110</name>
</gene>
<keyword evidence="3" id="KW-0808">Transferase</keyword>
<evidence type="ECO:0000256" key="3">
    <source>
        <dbReference type="ARBA" id="ARBA00022679"/>
    </source>
</evidence>
<dbReference type="Pfam" id="PF00155">
    <property type="entry name" value="Aminotran_1_2"/>
    <property type="match status" value="1"/>
</dbReference>
<dbReference type="PANTHER" id="PTHR42790:SF19">
    <property type="entry name" value="KYNURENINE_ALPHA-AMINOADIPATE AMINOTRANSFERASE, MITOCHONDRIAL"/>
    <property type="match status" value="1"/>
</dbReference>
<keyword evidence="4" id="KW-0663">Pyridoxal phosphate</keyword>
<evidence type="ECO:0000313" key="6">
    <source>
        <dbReference type="EMBL" id="KZL91652.1"/>
    </source>
</evidence>
<evidence type="ECO:0000256" key="1">
    <source>
        <dbReference type="ARBA" id="ARBA00001933"/>
    </source>
</evidence>
<evidence type="ECO:0000256" key="2">
    <source>
        <dbReference type="ARBA" id="ARBA00022576"/>
    </source>
</evidence>
<dbReference type="InterPro" id="IPR015424">
    <property type="entry name" value="PyrdxlP-dep_Trfase"/>
</dbReference>
<feature type="domain" description="Aminotransferase class I/classII large" evidence="5">
    <location>
        <begin position="1"/>
        <end position="51"/>
    </location>
</feature>
<dbReference type="GO" id="GO:0008483">
    <property type="term" value="F:transaminase activity"/>
    <property type="evidence" value="ECO:0007669"/>
    <property type="project" value="UniProtKB-KW"/>
</dbReference>
<dbReference type="PANTHER" id="PTHR42790">
    <property type="entry name" value="AMINOTRANSFERASE"/>
    <property type="match status" value="1"/>
</dbReference>
<dbReference type="EMBL" id="LWAE01000003">
    <property type="protein sequence ID" value="KZL91652.1"/>
    <property type="molecule type" value="Genomic_DNA"/>
</dbReference>
<organism evidence="6 7">
    <name type="scientific">Clostridium magnum DSM 2767</name>
    <dbReference type="NCBI Taxonomy" id="1121326"/>
    <lineage>
        <taxon>Bacteria</taxon>
        <taxon>Bacillati</taxon>
        <taxon>Bacillota</taxon>
        <taxon>Clostridia</taxon>
        <taxon>Eubacteriales</taxon>
        <taxon>Clostridiaceae</taxon>
        <taxon>Clostridium</taxon>
    </lineage>
</organism>
<reference evidence="6 7" key="1">
    <citation type="submission" date="2016-04" db="EMBL/GenBank/DDBJ databases">
        <title>Genome sequence of Clostridium magnum DSM 2767.</title>
        <authorList>
            <person name="Poehlein A."/>
            <person name="Uhlig R."/>
            <person name="Fischer R."/>
            <person name="Bahl H."/>
            <person name="Daniel R."/>
        </authorList>
    </citation>
    <scope>NUCLEOTIDE SEQUENCE [LARGE SCALE GENOMIC DNA]</scope>
    <source>
        <strain evidence="6 7">DSM 2767</strain>
    </source>
</reference>
<sequence>MEELEKTLKDNPNAKFIYTIPDYHNPTGRTMSLDRRKKLVELANRYDMVIIENNPSFQMEITIIPIKAITKL</sequence>
<dbReference type="GO" id="GO:0030170">
    <property type="term" value="F:pyridoxal phosphate binding"/>
    <property type="evidence" value="ECO:0007669"/>
    <property type="project" value="InterPro"/>
</dbReference>
<evidence type="ECO:0000259" key="5">
    <source>
        <dbReference type="Pfam" id="PF00155"/>
    </source>
</evidence>
<dbReference type="AlphaFoldDB" id="A0A161YLZ1"/>
<dbReference type="SUPFAM" id="SSF53383">
    <property type="entry name" value="PLP-dependent transferases"/>
    <property type="match status" value="1"/>
</dbReference>
<dbReference type="STRING" id="1121326.CLMAG_34110"/>
<keyword evidence="7" id="KW-1185">Reference proteome</keyword>
<name>A0A161YLZ1_9CLOT</name>
<protein>
    <recommendedName>
        <fullName evidence="5">Aminotransferase class I/classII large domain-containing protein</fullName>
    </recommendedName>
</protein>
<dbReference type="Gene3D" id="3.40.640.10">
    <property type="entry name" value="Type I PLP-dependent aspartate aminotransferase-like (Major domain)"/>
    <property type="match status" value="1"/>
</dbReference>
<evidence type="ECO:0000313" key="7">
    <source>
        <dbReference type="Proteomes" id="UP000076603"/>
    </source>
</evidence>
<keyword evidence="2" id="KW-0032">Aminotransferase</keyword>
<accession>A0A161YLZ1</accession>
<comment type="cofactor">
    <cofactor evidence="1">
        <name>pyridoxal 5'-phosphate</name>
        <dbReference type="ChEBI" id="CHEBI:597326"/>
    </cofactor>
</comment>
<dbReference type="InterPro" id="IPR015421">
    <property type="entry name" value="PyrdxlP-dep_Trfase_major"/>
</dbReference>
<dbReference type="Proteomes" id="UP000076603">
    <property type="component" value="Unassembled WGS sequence"/>
</dbReference>
<proteinExistence type="predicted"/>
<comment type="caution">
    <text evidence="6">The sequence shown here is derived from an EMBL/GenBank/DDBJ whole genome shotgun (WGS) entry which is preliminary data.</text>
</comment>
<dbReference type="RefSeq" id="WP_066624707.1">
    <property type="nucleotide sequence ID" value="NZ_FQXL01000005.1"/>
</dbReference>
<dbReference type="GO" id="GO:1901605">
    <property type="term" value="P:alpha-amino acid metabolic process"/>
    <property type="evidence" value="ECO:0007669"/>
    <property type="project" value="TreeGrafter"/>
</dbReference>
<evidence type="ECO:0000256" key="4">
    <source>
        <dbReference type="ARBA" id="ARBA00022898"/>
    </source>
</evidence>